<dbReference type="OrthoDB" id="1748013at2759"/>
<reference evidence="1" key="1">
    <citation type="submission" date="2021-03" db="EMBL/GenBank/DDBJ databases">
        <authorList>
            <person name="Li Z."/>
            <person name="Yang C."/>
        </authorList>
    </citation>
    <scope>NUCLEOTIDE SEQUENCE</scope>
    <source>
        <strain evidence="1">Dzin_1.0</strain>
        <tissue evidence="1">Leaf</tissue>
    </source>
</reference>
<dbReference type="Proteomes" id="UP001085076">
    <property type="component" value="Miscellaneous, Linkage group lg08"/>
</dbReference>
<dbReference type="AlphaFoldDB" id="A0A9D5H6P1"/>
<organism evidence="1 2">
    <name type="scientific">Dioscorea zingiberensis</name>
    <dbReference type="NCBI Taxonomy" id="325984"/>
    <lineage>
        <taxon>Eukaryota</taxon>
        <taxon>Viridiplantae</taxon>
        <taxon>Streptophyta</taxon>
        <taxon>Embryophyta</taxon>
        <taxon>Tracheophyta</taxon>
        <taxon>Spermatophyta</taxon>
        <taxon>Magnoliopsida</taxon>
        <taxon>Liliopsida</taxon>
        <taxon>Dioscoreales</taxon>
        <taxon>Dioscoreaceae</taxon>
        <taxon>Dioscorea</taxon>
    </lineage>
</organism>
<sequence>MSEEGKESLESCARVFVSLCSDRRRRCDHAAAAAATAGAGEEEPAGAEVPELAVPWGHVLPSQWWESHIWAYDRDCIKFKGIDADINFNLSDYDEDLKQVVSRGFDTAHAAARLHSCFGFTCF</sequence>
<comment type="caution">
    <text evidence="1">The sequence shown here is derived from an EMBL/GenBank/DDBJ whole genome shotgun (WGS) entry which is preliminary data.</text>
</comment>
<evidence type="ECO:0008006" key="3">
    <source>
        <dbReference type="Google" id="ProtNLM"/>
    </source>
</evidence>
<keyword evidence="2" id="KW-1185">Reference proteome</keyword>
<dbReference type="EMBL" id="JAGGNH010000008">
    <property type="protein sequence ID" value="KAJ0965190.1"/>
    <property type="molecule type" value="Genomic_DNA"/>
</dbReference>
<evidence type="ECO:0000313" key="2">
    <source>
        <dbReference type="Proteomes" id="UP001085076"/>
    </source>
</evidence>
<evidence type="ECO:0000313" key="1">
    <source>
        <dbReference type="EMBL" id="KAJ0965190.1"/>
    </source>
</evidence>
<gene>
    <name evidence="1" type="ORF">J5N97_026328</name>
</gene>
<name>A0A9D5H6P1_9LILI</name>
<reference evidence="1" key="2">
    <citation type="journal article" date="2022" name="Hortic Res">
        <title>The genome of Dioscorea zingiberensis sheds light on the biosynthesis, origin and evolution of the medicinally important diosgenin saponins.</title>
        <authorList>
            <person name="Li Y."/>
            <person name="Tan C."/>
            <person name="Li Z."/>
            <person name="Guo J."/>
            <person name="Li S."/>
            <person name="Chen X."/>
            <person name="Wang C."/>
            <person name="Dai X."/>
            <person name="Yang H."/>
            <person name="Song W."/>
            <person name="Hou L."/>
            <person name="Xu J."/>
            <person name="Tong Z."/>
            <person name="Xu A."/>
            <person name="Yuan X."/>
            <person name="Wang W."/>
            <person name="Yang Q."/>
            <person name="Chen L."/>
            <person name="Sun Z."/>
            <person name="Wang K."/>
            <person name="Pan B."/>
            <person name="Chen J."/>
            <person name="Bao Y."/>
            <person name="Liu F."/>
            <person name="Qi X."/>
            <person name="Gang D.R."/>
            <person name="Wen J."/>
            <person name="Li J."/>
        </authorList>
    </citation>
    <scope>NUCLEOTIDE SEQUENCE</scope>
    <source>
        <strain evidence="1">Dzin_1.0</strain>
    </source>
</reference>
<accession>A0A9D5H6P1</accession>
<proteinExistence type="predicted"/>
<protein>
    <recommendedName>
        <fullName evidence="3">AP2/ERF domain-containing protein</fullName>
    </recommendedName>
</protein>